<dbReference type="Proteomes" id="UP000738359">
    <property type="component" value="Unassembled WGS sequence"/>
</dbReference>
<name>A0A9P6IRN4_MORAP</name>
<evidence type="ECO:0000313" key="2">
    <source>
        <dbReference type="EMBL" id="KAF9945244.1"/>
    </source>
</evidence>
<evidence type="ECO:0000256" key="1">
    <source>
        <dbReference type="SAM" id="MobiDB-lite"/>
    </source>
</evidence>
<protein>
    <submittedName>
        <fullName evidence="2">Uncharacterized protein</fullName>
    </submittedName>
</protein>
<evidence type="ECO:0000313" key="3">
    <source>
        <dbReference type="Proteomes" id="UP000738359"/>
    </source>
</evidence>
<feature type="compositionally biased region" description="Polar residues" evidence="1">
    <location>
        <begin position="1"/>
        <end position="14"/>
    </location>
</feature>
<gene>
    <name evidence="2" type="ORF">BGZ70_003946</name>
</gene>
<dbReference type="OrthoDB" id="2336258at2759"/>
<sequence length="301" mass="33065">MSPLLSPQTGSLWASNAPPEKRSQAMDGFSTSQILTLAPDAREQQRRSLYPWPFASHAQRQIAWREVLSRLQTLAMSKALDRIRMLELRGHLDVRVFTRVVEQCCLGPQLLVLRLESFDKGDYYFIERALKGCPKLQELTVLPRAEGVDRQAVPGESPEDPGSGSEAVKEASEMLVERRLVEPLDWNLTLKLKTLVLFKPMLSQRVLEAILRCCPEMTVLKLISVIERASFQDAAILTGDTTATTATATAVAEATGGATPPSLPTNADGGSENNSNSNVIVNPAPTAQNFTPFIFHSRPVA</sequence>
<feature type="region of interest" description="Disordered" evidence="1">
    <location>
        <begin position="253"/>
        <end position="282"/>
    </location>
</feature>
<dbReference type="EMBL" id="JAAAHY010002143">
    <property type="protein sequence ID" value="KAF9945244.1"/>
    <property type="molecule type" value="Genomic_DNA"/>
</dbReference>
<organism evidence="2 3">
    <name type="scientific">Mortierella alpina</name>
    <name type="common">Oleaginous fungus</name>
    <name type="synonym">Mortierella renispora</name>
    <dbReference type="NCBI Taxonomy" id="64518"/>
    <lineage>
        <taxon>Eukaryota</taxon>
        <taxon>Fungi</taxon>
        <taxon>Fungi incertae sedis</taxon>
        <taxon>Mucoromycota</taxon>
        <taxon>Mortierellomycotina</taxon>
        <taxon>Mortierellomycetes</taxon>
        <taxon>Mortierellales</taxon>
        <taxon>Mortierellaceae</taxon>
        <taxon>Mortierella</taxon>
    </lineage>
</organism>
<proteinExistence type="predicted"/>
<keyword evidence="3" id="KW-1185">Reference proteome</keyword>
<feature type="region of interest" description="Disordered" evidence="1">
    <location>
        <begin position="1"/>
        <end position="24"/>
    </location>
</feature>
<feature type="region of interest" description="Disordered" evidence="1">
    <location>
        <begin position="149"/>
        <end position="169"/>
    </location>
</feature>
<feature type="compositionally biased region" description="Low complexity" evidence="1">
    <location>
        <begin position="273"/>
        <end position="282"/>
    </location>
</feature>
<reference evidence="2" key="1">
    <citation type="journal article" date="2020" name="Fungal Divers.">
        <title>Resolving the Mortierellaceae phylogeny through synthesis of multi-gene phylogenetics and phylogenomics.</title>
        <authorList>
            <person name="Vandepol N."/>
            <person name="Liber J."/>
            <person name="Desiro A."/>
            <person name="Na H."/>
            <person name="Kennedy M."/>
            <person name="Barry K."/>
            <person name="Grigoriev I.V."/>
            <person name="Miller A.N."/>
            <person name="O'Donnell K."/>
            <person name="Stajich J.E."/>
            <person name="Bonito G."/>
        </authorList>
    </citation>
    <scope>NUCLEOTIDE SEQUENCE</scope>
    <source>
        <strain evidence="2">CK1249</strain>
    </source>
</reference>
<dbReference type="AlphaFoldDB" id="A0A9P6IRN4"/>
<accession>A0A9P6IRN4</accession>
<comment type="caution">
    <text evidence="2">The sequence shown here is derived from an EMBL/GenBank/DDBJ whole genome shotgun (WGS) entry which is preliminary data.</text>
</comment>